<evidence type="ECO:0000313" key="4">
    <source>
        <dbReference type="EMBL" id="PPH74623.1"/>
    </source>
</evidence>
<evidence type="ECO:0000259" key="2">
    <source>
        <dbReference type="Pfam" id="PF01551"/>
    </source>
</evidence>
<organism evidence="3 5">
    <name type="scientific">Rathayibacter rathayi</name>
    <name type="common">Corynebacterium rathayi</name>
    <dbReference type="NCBI Taxonomy" id="33887"/>
    <lineage>
        <taxon>Bacteria</taxon>
        <taxon>Bacillati</taxon>
        <taxon>Actinomycetota</taxon>
        <taxon>Actinomycetes</taxon>
        <taxon>Micrococcales</taxon>
        <taxon>Microbacteriaceae</taxon>
        <taxon>Rathayibacter</taxon>
    </lineage>
</organism>
<dbReference type="Proteomes" id="UP000239698">
    <property type="component" value="Unassembled WGS sequence"/>
</dbReference>
<keyword evidence="1" id="KW-0472">Membrane</keyword>
<sequence>MARAQEAAEVAVAFASLKLKLIVAGVAAVAVLILFGIIAAVMVGGMGSVSAAACQPVVAAPIVDRGGSNASDSQISNARAIDEAATKAGLSGQASRIGIIAAMGESSLMNISYGDNAVNPDGSIADSIGLFQQQSSWGTVAQRMDPIYAATSFFLGPHHDGTGGLAAVAGWEQMTPTLAIHTVEVNADPDHYARYYSDADSIVAAAGIDTRRAGDGVAGATSTVQAVSDTQRCAGSGTSAAGGSGTAVYPLTQPFNMTDTFGPRADTGVGASTWHPALDLQNYPGPCGDPVYASLPGTVTLSDRLTLSVQSPEGFTVSYLHMHKTDRLVDVGAQVQAGQQIGLTGDESPATGCHIDVRVDATGSTNAQVTALPRAGSGWGKFVNTFDFYRLYGLDICPDWCVKNY</sequence>
<dbReference type="EMBL" id="PSUL01000029">
    <property type="protein sequence ID" value="PPF11947.1"/>
    <property type="molecule type" value="Genomic_DNA"/>
</dbReference>
<feature type="transmembrane region" description="Helical" evidence="1">
    <location>
        <begin position="21"/>
        <end position="46"/>
    </location>
</feature>
<protein>
    <submittedName>
        <fullName evidence="3">M23 family peptidase</fullName>
    </submittedName>
</protein>
<name>A0ABD6W7I2_RATRA</name>
<dbReference type="Proteomes" id="UP000237881">
    <property type="component" value="Unassembled WGS sequence"/>
</dbReference>
<keyword evidence="1" id="KW-1133">Transmembrane helix</keyword>
<gene>
    <name evidence="3" type="ORF">C5C04_11460</name>
    <name evidence="4" type="ORF">C5C40_12875</name>
</gene>
<dbReference type="EMBL" id="PSVT01000034">
    <property type="protein sequence ID" value="PPH74623.1"/>
    <property type="molecule type" value="Genomic_DNA"/>
</dbReference>
<proteinExistence type="predicted"/>
<comment type="caution">
    <text evidence="3">The sequence shown here is derived from an EMBL/GenBank/DDBJ whole genome shotgun (WGS) entry which is preliminary data.</text>
</comment>
<dbReference type="PANTHER" id="PTHR21666">
    <property type="entry name" value="PEPTIDASE-RELATED"/>
    <property type="match status" value="1"/>
</dbReference>
<feature type="domain" description="M23ase beta-sheet core" evidence="2">
    <location>
        <begin position="284"/>
        <end position="362"/>
    </location>
</feature>
<dbReference type="SUPFAM" id="SSF51261">
    <property type="entry name" value="Duplicated hybrid motif"/>
    <property type="match status" value="1"/>
</dbReference>
<evidence type="ECO:0000313" key="5">
    <source>
        <dbReference type="Proteomes" id="UP000237881"/>
    </source>
</evidence>
<dbReference type="InterPro" id="IPR016047">
    <property type="entry name" value="M23ase_b-sheet_dom"/>
</dbReference>
<dbReference type="AlphaFoldDB" id="A0ABD6W7I2"/>
<dbReference type="Pfam" id="PF01551">
    <property type="entry name" value="Peptidase_M23"/>
    <property type="match status" value="1"/>
</dbReference>
<dbReference type="Gene3D" id="2.70.70.10">
    <property type="entry name" value="Glucose Permease (Domain IIA)"/>
    <property type="match status" value="1"/>
</dbReference>
<evidence type="ECO:0000313" key="6">
    <source>
        <dbReference type="Proteomes" id="UP000239698"/>
    </source>
</evidence>
<dbReference type="PANTHER" id="PTHR21666:SF270">
    <property type="entry name" value="MUREIN HYDROLASE ACTIVATOR ENVC"/>
    <property type="match status" value="1"/>
</dbReference>
<reference evidence="5 6" key="1">
    <citation type="submission" date="2018-02" db="EMBL/GenBank/DDBJ databases">
        <title>Bacteriophage NCPPB3778 and a type I-E CRISPR drive the evolution of the US Biological Select Agent, Rathayibacter toxicus.</title>
        <authorList>
            <person name="Davis E.W.II."/>
            <person name="Tabima J.F."/>
            <person name="Weisberg A.J."/>
            <person name="Lopes L.D."/>
            <person name="Wiseman M.S."/>
            <person name="Wiseman M.S."/>
            <person name="Pupko T."/>
            <person name="Belcher M.S."/>
            <person name="Sechler A.J."/>
            <person name="Tancos M.A."/>
            <person name="Schroeder B.K."/>
            <person name="Murray T.D."/>
            <person name="Luster D.G."/>
            <person name="Schneider W.L."/>
            <person name="Rogers E."/>
            <person name="Andreote F.D."/>
            <person name="Grunwald N.J."/>
            <person name="Putnam M.L."/>
            <person name="Chang J.H."/>
        </authorList>
    </citation>
    <scope>NUCLEOTIDE SEQUENCE [LARGE SCALE GENOMIC DNA]</scope>
    <source>
        <strain evidence="4 6">AY1D6</strain>
        <strain evidence="3 5">AY1I9</strain>
    </source>
</reference>
<keyword evidence="6" id="KW-1185">Reference proteome</keyword>
<dbReference type="RefSeq" id="WP_097167861.1">
    <property type="nucleotide sequence ID" value="NZ_PSUD01000036.1"/>
</dbReference>
<accession>A0ABD6W7I2</accession>
<evidence type="ECO:0000256" key="1">
    <source>
        <dbReference type="SAM" id="Phobius"/>
    </source>
</evidence>
<evidence type="ECO:0000313" key="3">
    <source>
        <dbReference type="EMBL" id="PPF11947.1"/>
    </source>
</evidence>
<dbReference type="InterPro" id="IPR050570">
    <property type="entry name" value="Cell_wall_metabolism_enzyme"/>
</dbReference>
<dbReference type="CDD" id="cd12797">
    <property type="entry name" value="M23_peptidase"/>
    <property type="match status" value="1"/>
</dbReference>
<dbReference type="InterPro" id="IPR011055">
    <property type="entry name" value="Dup_hybrid_motif"/>
</dbReference>
<keyword evidence="1" id="KW-0812">Transmembrane</keyword>